<feature type="domain" description="Lysidine-tRNA(Ile) synthetase C-terminal" evidence="9">
    <location>
        <begin position="363"/>
        <end position="425"/>
    </location>
</feature>
<keyword evidence="4 8" id="KW-0819">tRNA processing</keyword>
<evidence type="ECO:0000313" key="11">
    <source>
        <dbReference type="Proteomes" id="UP000045978"/>
    </source>
</evidence>
<dbReference type="InterPro" id="IPR012795">
    <property type="entry name" value="tRNA_Ile_lys_synt_N"/>
</dbReference>
<dbReference type="InterPro" id="IPR012094">
    <property type="entry name" value="tRNA_Ile_lys_synt"/>
</dbReference>
<dbReference type="Pfam" id="PF11734">
    <property type="entry name" value="TilS_C"/>
    <property type="match status" value="1"/>
</dbReference>
<dbReference type="NCBIfam" id="TIGR02433">
    <property type="entry name" value="lysidine_TilS_C"/>
    <property type="match status" value="1"/>
</dbReference>
<dbReference type="InterPro" id="IPR014729">
    <property type="entry name" value="Rossmann-like_a/b/a_fold"/>
</dbReference>
<dbReference type="EC" id="6.3.4.19" evidence="8"/>
<dbReference type="PANTHER" id="PTHR43033:SF1">
    <property type="entry name" value="TRNA(ILE)-LYSIDINE SYNTHASE-RELATED"/>
    <property type="match status" value="1"/>
</dbReference>
<comment type="catalytic activity">
    <reaction evidence="7 8">
        <text>cytidine(34) in tRNA(Ile2) + L-lysine + ATP = lysidine(34) in tRNA(Ile2) + AMP + diphosphate + H(+)</text>
        <dbReference type="Rhea" id="RHEA:43744"/>
        <dbReference type="Rhea" id="RHEA-COMP:10625"/>
        <dbReference type="Rhea" id="RHEA-COMP:10670"/>
        <dbReference type="ChEBI" id="CHEBI:15378"/>
        <dbReference type="ChEBI" id="CHEBI:30616"/>
        <dbReference type="ChEBI" id="CHEBI:32551"/>
        <dbReference type="ChEBI" id="CHEBI:33019"/>
        <dbReference type="ChEBI" id="CHEBI:82748"/>
        <dbReference type="ChEBI" id="CHEBI:83665"/>
        <dbReference type="ChEBI" id="CHEBI:456215"/>
        <dbReference type="EC" id="6.3.4.19"/>
    </reaction>
</comment>
<evidence type="ECO:0000259" key="9">
    <source>
        <dbReference type="SMART" id="SM00977"/>
    </source>
</evidence>
<dbReference type="PANTHER" id="PTHR43033">
    <property type="entry name" value="TRNA(ILE)-LYSIDINE SYNTHASE-RELATED"/>
    <property type="match status" value="1"/>
</dbReference>
<evidence type="ECO:0000256" key="5">
    <source>
        <dbReference type="ARBA" id="ARBA00022741"/>
    </source>
</evidence>
<dbReference type="SUPFAM" id="SSF52402">
    <property type="entry name" value="Adenine nucleotide alpha hydrolases-like"/>
    <property type="match status" value="1"/>
</dbReference>
<organism evidence="10 11">
    <name type="scientific">Xanthomonas graminis pv. phlei</name>
    <dbReference type="NCBI Taxonomy" id="487906"/>
    <lineage>
        <taxon>Bacteria</taxon>
        <taxon>Pseudomonadati</taxon>
        <taxon>Pseudomonadota</taxon>
        <taxon>Gammaproteobacteria</taxon>
        <taxon>Lysobacterales</taxon>
        <taxon>Lysobacteraceae</taxon>
        <taxon>Xanthomonas</taxon>
        <taxon>Xanthomonas translucens group</taxon>
        <taxon>Xanthomonas graminis</taxon>
    </lineage>
</organism>
<evidence type="ECO:0000256" key="7">
    <source>
        <dbReference type="ARBA" id="ARBA00048539"/>
    </source>
</evidence>
<dbReference type="InterPro" id="IPR011063">
    <property type="entry name" value="TilS/TtcA_N"/>
</dbReference>
<dbReference type="InterPro" id="IPR015262">
    <property type="entry name" value="tRNA_Ile_lys_synt_subst-bd"/>
</dbReference>
<comment type="subcellular location">
    <subcellularLocation>
        <location evidence="1 8">Cytoplasm</location>
    </subcellularLocation>
</comment>
<accession>A0A0K2ZDG9</accession>
<dbReference type="Pfam" id="PF09179">
    <property type="entry name" value="TilS"/>
    <property type="match status" value="1"/>
</dbReference>
<dbReference type="NCBIfam" id="TIGR02432">
    <property type="entry name" value="lysidine_TilS_N"/>
    <property type="match status" value="1"/>
</dbReference>
<dbReference type="Proteomes" id="UP000045978">
    <property type="component" value="Unassembled WGS sequence"/>
</dbReference>
<dbReference type="AlphaFoldDB" id="A0A0K2ZDG9"/>
<dbReference type="RefSeq" id="WP_080998891.1">
    <property type="nucleotide sequence ID" value="NZ_CXOJ01000003.1"/>
</dbReference>
<dbReference type="Pfam" id="PF01171">
    <property type="entry name" value="ATP_bind_3"/>
    <property type="match status" value="1"/>
</dbReference>
<evidence type="ECO:0000256" key="8">
    <source>
        <dbReference type="HAMAP-Rule" id="MF_01161"/>
    </source>
</evidence>
<evidence type="ECO:0000256" key="3">
    <source>
        <dbReference type="ARBA" id="ARBA00022598"/>
    </source>
</evidence>
<gene>
    <name evidence="8" type="primary">tilS</name>
    <name evidence="10" type="ORF">XTPLMG730_0213</name>
</gene>
<dbReference type="SUPFAM" id="SSF56037">
    <property type="entry name" value="PheT/TilS domain"/>
    <property type="match status" value="1"/>
</dbReference>
<dbReference type="CDD" id="cd01992">
    <property type="entry name" value="TilS_N"/>
    <property type="match status" value="1"/>
</dbReference>
<sequence length="448" mass="48080">MTPHADTESPCAVSAALPDPAPAAVLVGLSGGLDSSVLLHALAHQPHYRRAGLRAVHVHHGLHADADAWADHCAGFCAALAIPLQVLRVQVPRDSGHGLEAAARQARRAAFAQVLGEGEWLALAQHRDDQAETFLLRALRASGPDGLAAMQGLRSFAHSMLWRPLLALPRSELHGYAQRHALRWIEDPSNADPGFDRNFLRLQLLPLLRQRWPHADAALARSAQLCGEAGALLDDGDHAALEALCEHAAAPLSLPPLRALPAPRRARVLRRWVAQAGLPPLPAAGLVAIERSLLHARADASAQFAWHGATLRCWREGLYAERDPPPLPADWQALWDGRAPLALPDGRQLQLLADAPLGFDAPLQVRLRQGGERVLLPGRAHSQALKQILQEAAVPPWQRARLPLLFDAGRLLAAGAGIVAAPLHAWLQARNARLALDAAATPSSPAPH</sequence>
<dbReference type="Gene3D" id="3.40.50.620">
    <property type="entry name" value="HUPs"/>
    <property type="match status" value="1"/>
</dbReference>
<dbReference type="EMBL" id="CXOJ01000003">
    <property type="protein sequence ID" value="CTP82787.1"/>
    <property type="molecule type" value="Genomic_DNA"/>
</dbReference>
<dbReference type="Gene3D" id="1.20.59.20">
    <property type="match status" value="1"/>
</dbReference>
<evidence type="ECO:0000256" key="4">
    <source>
        <dbReference type="ARBA" id="ARBA00022694"/>
    </source>
</evidence>
<evidence type="ECO:0000256" key="1">
    <source>
        <dbReference type="ARBA" id="ARBA00004496"/>
    </source>
</evidence>
<reference evidence="10 11" key="1">
    <citation type="submission" date="2015-07" db="EMBL/GenBank/DDBJ databases">
        <authorList>
            <person name="Noorani M."/>
        </authorList>
    </citation>
    <scope>NUCLEOTIDE SEQUENCE [LARGE SCALE GENOMIC DNA]</scope>
    <source>
        <strain evidence="10">LMG730</strain>
    </source>
</reference>
<dbReference type="SMART" id="SM00977">
    <property type="entry name" value="TilS_C"/>
    <property type="match status" value="1"/>
</dbReference>
<keyword evidence="6 8" id="KW-0067">ATP-binding</keyword>
<proteinExistence type="inferred from homology"/>
<comment type="similarity">
    <text evidence="8">Belongs to the tRNA(Ile)-lysidine synthase family.</text>
</comment>
<keyword evidence="5 8" id="KW-0547">Nucleotide-binding</keyword>
<feature type="binding site" evidence="8">
    <location>
        <begin position="30"/>
        <end position="35"/>
    </location>
    <ligand>
        <name>ATP</name>
        <dbReference type="ChEBI" id="CHEBI:30616"/>
    </ligand>
</feature>
<dbReference type="GO" id="GO:0032267">
    <property type="term" value="F:tRNA(Ile)-lysidine synthase activity"/>
    <property type="evidence" value="ECO:0007669"/>
    <property type="project" value="UniProtKB-EC"/>
</dbReference>
<evidence type="ECO:0000256" key="2">
    <source>
        <dbReference type="ARBA" id="ARBA00022490"/>
    </source>
</evidence>
<dbReference type="GO" id="GO:0005737">
    <property type="term" value="C:cytoplasm"/>
    <property type="evidence" value="ECO:0007669"/>
    <property type="project" value="UniProtKB-SubCell"/>
</dbReference>
<keyword evidence="3 8" id="KW-0436">Ligase</keyword>
<dbReference type="HAMAP" id="MF_01161">
    <property type="entry name" value="tRNA_Ile_lys_synt"/>
    <property type="match status" value="1"/>
</dbReference>
<evidence type="ECO:0000256" key="6">
    <source>
        <dbReference type="ARBA" id="ARBA00022840"/>
    </source>
</evidence>
<dbReference type="SUPFAM" id="SSF82829">
    <property type="entry name" value="MesJ substrate recognition domain-like"/>
    <property type="match status" value="1"/>
</dbReference>
<dbReference type="GO" id="GO:0005524">
    <property type="term" value="F:ATP binding"/>
    <property type="evidence" value="ECO:0007669"/>
    <property type="project" value="UniProtKB-UniRule"/>
</dbReference>
<keyword evidence="2 8" id="KW-0963">Cytoplasm</keyword>
<comment type="domain">
    <text evidence="8">The N-terminal region contains the highly conserved SGGXDS motif, predicted to be a P-loop motif involved in ATP binding.</text>
</comment>
<protein>
    <recommendedName>
        <fullName evidence="8">tRNA(Ile)-lysidine synthase</fullName>
        <ecNumber evidence="8">6.3.4.19</ecNumber>
    </recommendedName>
    <alternativeName>
        <fullName evidence="8">tRNA(Ile)-2-lysyl-cytidine synthase</fullName>
    </alternativeName>
    <alternativeName>
        <fullName evidence="8">tRNA(Ile)-lysidine synthetase</fullName>
    </alternativeName>
</protein>
<dbReference type="GO" id="GO:0006400">
    <property type="term" value="P:tRNA modification"/>
    <property type="evidence" value="ECO:0007669"/>
    <property type="project" value="UniProtKB-UniRule"/>
</dbReference>
<evidence type="ECO:0000313" key="10">
    <source>
        <dbReference type="EMBL" id="CTP82787.1"/>
    </source>
</evidence>
<dbReference type="InterPro" id="IPR012796">
    <property type="entry name" value="Lysidine-tRNA-synth_C"/>
</dbReference>
<comment type="function">
    <text evidence="8">Ligates lysine onto the cytidine present at position 34 of the AUA codon-specific tRNA(Ile) that contains the anticodon CAU, in an ATP-dependent manner. Cytidine is converted to lysidine, thus changing the amino acid specificity of the tRNA from methionine to isoleucine.</text>
</comment>
<name>A0A0K2ZDG9_9XANT</name>